<dbReference type="CDD" id="cd00009">
    <property type="entry name" value="AAA"/>
    <property type="match status" value="1"/>
</dbReference>
<keyword evidence="1" id="KW-0547">Nucleotide-binding</keyword>
<accession>A0A1V9YPK0</accession>
<dbReference type="InterPro" id="IPR045735">
    <property type="entry name" value="Spore_III_AA_AAA+_ATPase"/>
</dbReference>
<evidence type="ECO:0000259" key="3">
    <source>
        <dbReference type="SMART" id="SM00382"/>
    </source>
</evidence>
<evidence type="ECO:0000256" key="2">
    <source>
        <dbReference type="ARBA" id="ARBA00022840"/>
    </source>
</evidence>
<evidence type="ECO:0000313" key="5">
    <source>
        <dbReference type="Proteomes" id="UP000243579"/>
    </source>
</evidence>
<dbReference type="PANTHER" id="PTHR20953:SF3">
    <property type="entry name" value="P-LOOP CONTAINING NUCLEOSIDE TRIPHOSPHATE HYDROLASES SUPERFAMILY PROTEIN"/>
    <property type="match status" value="1"/>
</dbReference>
<dbReference type="OrthoDB" id="26838at2759"/>
<dbReference type="Pfam" id="PF19568">
    <property type="entry name" value="Spore_III_AA"/>
    <property type="match status" value="1"/>
</dbReference>
<keyword evidence="5" id="KW-1185">Reference proteome</keyword>
<protein>
    <recommendedName>
        <fullName evidence="3">AAA+ ATPase domain-containing protein</fullName>
    </recommendedName>
</protein>
<dbReference type="SMART" id="SM00382">
    <property type="entry name" value="AAA"/>
    <property type="match status" value="1"/>
</dbReference>
<dbReference type="AlphaFoldDB" id="A0A1V9YPK0"/>
<dbReference type="EMBL" id="JNBR01001431">
    <property type="protein sequence ID" value="OQR87567.1"/>
    <property type="molecule type" value="Genomic_DNA"/>
</dbReference>
<evidence type="ECO:0000256" key="1">
    <source>
        <dbReference type="ARBA" id="ARBA00022741"/>
    </source>
</evidence>
<organism evidence="4 5">
    <name type="scientific">Achlya hypogyna</name>
    <name type="common">Oomycete</name>
    <name type="synonym">Protoachlya hypogyna</name>
    <dbReference type="NCBI Taxonomy" id="1202772"/>
    <lineage>
        <taxon>Eukaryota</taxon>
        <taxon>Sar</taxon>
        <taxon>Stramenopiles</taxon>
        <taxon>Oomycota</taxon>
        <taxon>Saprolegniomycetes</taxon>
        <taxon>Saprolegniales</taxon>
        <taxon>Achlyaceae</taxon>
        <taxon>Achlya</taxon>
    </lineage>
</organism>
<reference evidence="4 5" key="1">
    <citation type="journal article" date="2014" name="Genome Biol. Evol.">
        <title>The secreted proteins of Achlya hypogyna and Thraustotheca clavata identify the ancestral oomycete secretome and reveal gene acquisitions by horizontal gene transfer.</title>
        <authorList>
            <person name="Misner I."/>
            <person name="Blouin N."/>
            <person name="Leonard G."/>
            <person name="Richards T.A."/>
            <person name="Lane C.E."/>
        </authorList>
    </citation>
    <scope>NUCLEOTIDE SEQUENCE [LARGE SCALE GENOMIC DNA]</scope>
    <source>
        <strain evidence="4 5">ATCC 48635</strain>
    </source>
</reference>
<dbReference type="Proteomes" id="UP000243579">
    <property type="component" value="Unassembled WGS sequence"/>
</dbReference>
<keyword evidence="2" id="KW-0067">ATP-binding</keyword>
<dbReference type="InterPro" id="IPR003593">
    <property type="entry name" value="AAA+_ATPase"/>
</dbReference>
<dbReference type="InterPro" id="IPR027417">
    <property type="entry name" value="P-loop_NTPase"/>
</dbReference>
<dbReference type="GO" id="GO:0005524">
    <property type="term" value="F:ATP binding"/>
    <property type="evidence" value="ECO:0007669"/>
    <property type="project" value="UniProtKB-KW"/>
</dbReference>
<name>A0A1V9YPK0_ACHHY</name>
<dbReference type="Gene3D" id="3.40.50.300">
    <property type="entry name" value="P-loop containing nucleotide triphosphate hydrolases"/>
    <property type="match status" value="1"/>
</dbReference>
<feature type="domain" description="AAA+ ATPase" evidence="3">
    <location>
        <begin position="332"/>
        <end position="489"/>
    </location>
</feature>
<proteinExistence type="predicted"/>
<dbReference type="SUPFAM" id="SSF52540">
    <property type="entry name" value="P-loop containing nucleoside triphosphate hydrolases"/>
    <property type="match status" value="1"/>
</dbReference>
<comment type="caution">
    <text evidence="4">The sequence shown here is derived from an EMBL/GenBank/DDBJ whole genome shotgun (WGS) entry which is preliminary data.</text>
</comment>
<evidence type="ECO:0000313" key="4">
    <source>
        <dbReference type="EMBL" id="OQR87567.1"/>
    </source>
</evidence>
<sequence>MRTSDELRRGFSNHKLLRDLSAQYVVALDFQGHTFPDLLVLLAVDDGIFLIECELIPKTDLAAPRAIAALGTHHQVLRPLATLDLQLLVEAATGVPEASFAEMLRHWELPVHPLPRYLPPFAARARTDISNQAAAQTASRLLQSYQAALKTRPHAAWALASQERVAYSLQERTGRVLAFNTAKDHALASLEVLRHFKPRSLAQSAPFAIHEDLDAVLGLLPEALAAPLRVPHVASGLLDVVLDLGRRPWAWVAGARLFLVADETLLVTQADLDAIVARVGGFGSDNRAGLERQLHRISAIRNRTDDIIALTIRVGRYIEGNARLIADVLAAEDKSVLFLGEPGCGKTTIVREVSRQLAARHNVCIVDTSNEIAGDGNIPHPCAAVMVQVVQNHTPEVMVIDEIGRANEVEAARTCKQRGVRIVASAHGDLRKLLKNKPLRGLVGGVQSVTVSDATAKEQQKGDGPMRKLIAERGGAPIFEVIVELRRGEYDSWRVVVDAAAAVDAVLAGDSYTAQVRSRTADDNAFRWHTEQL</sequence>
<dbReference type="PANTHER" id="PTHR20953">
    <property type="entry name" value="KINASE-RELATED"/>
    <property type="match status" value="1"/>
</dbReference>
<dbReference type="STRING" id="1202772.A0A1V9YPK0"/>
<gene>
    <name evidence="4" type="ORF">ACHHYP_08486</name>
</gene>